<dbReference type="InterPro" id="IPR001708">
    <property type="entry name" value="YidC/ALB3/OXA1/COX18"/>
</dbReference>
<dbReference type="GeneID" id="83182856"/>
<proteinExistence type="inferred from homology"/>
<dbReference type="GO" id="GO:0032977">
    <property type="term" value="F:membrane insertase activity"/>
    <property type="evidence" value="ECO:0007669"/>
    <property type="project" value="InterPro"/>
</dbReference>
<dbReference type="PANTHER" id="PTHR12428">
    <property type="entry name" value="OXA1"/>
    <property type="match status" value="1"/>
</dbReference>
<dbReference type="PANTHER" id="PTHR12428:SF65">
    <property type="entry name" value="CYTOCHROME C OXIDASE ASSEMBLY PROTEIN COX18, MITOCHONDRIAL"/>
    <property type="match status" value="1"/>
</dbReference>
<evidence type="ECO:0000256" key="4">
    <source>
        <dbReference type="ARBA" id="ARBA00022989"/>
    </source>
</evidence>
<feature type="transmembrane region" description="Helical" evidence="6">
    <location>
        <begin position="174"/>
        <end position="195"/>
    </location>
</feature>
<gene>
    <name evidence="7" type="ORF">N7498_008493</name>
</gene>
<evidence type="ECO:0000256" key="3">
    <source>
        <dbReference type="ARBA" id="ARBA00022692"/>
    </source>
</evidence>
<keyword evidence="3 6" id="KW-0812">Transmembrane</keyword>
<reference evidence="7" key="2">
    <citation type="journal article" date="2023" name="IMA Fungus">
        <title>Comparative genomic study of the Penicillium genus elucidates a diverse pangenome and 15 lateral gene transfer events.</title>
        <authorList>
            <person name="Petersen C."/>
            <person name="Sorensen T."/>
            <person name="Nielsen M.R."/>
            <person name="Sondergaard T.E."/>
            <person name="Sorensen J.L."/>
            <person name="Fitzpatrick D.A."/>
            <person name="Frisvad J.C."/>
            <person name="Nielsen K.L."/>
        </authorList>
    </citation>
    <scope>NUCLEOTIDE SEQUENCE</scope>
    <source>
        <strain evidence="7">IBT 15544</strain>
    </source>
</reference>
<dbReference type="GO" id="GO:0032979">
    <property type="term" value="P:protein insertion into mitochondrial inner membrane from matrix"/>
    <property type="evidence" value="ECO:0007669"/>
    <property type="project" value="TreeGrafter"/>
</dbReference>
<protein>
    <submittedName>
        <fullName evidence="7">Uncharacterized protein</fullName>
    </submittedName>
</protein>
<dbReference type="GO" id="GO:0033617">
    <property type="term" value="P:mitochondrial respiratory chain complex IV assembly"/>
    <property type="evidence" value="ECO:0007669"/>
    <property type="project" value="TreeGrafter"/>
</dbReference>
<evidence type="ECO:0000256" key="2">
    <source>
        <dbReference type="ARBA" id="ARBA00009877"/>
    </source>
</evidence>
<feature type="transmembrane region" description="Helical" evidence="6">
    <location>
        <begin position="201"/>
        <end position="221"/>
    </location>
</feature>
<evidence type="ECO:0000313" key="8">
    <source>
        <dbReference type="Proteomes" id="UP001150904"/>
    </source>
</evidence>
<organism evidence="7 8">
    <name type="scientific">Penicillium cinerascens</name>
    <dbReference type="NCBI Taxonomy" id="70096"/>
    <lineage>
        <taxon>Eukaryota</taxon>
        <taxon>Fungi</taxon>
        <taxon>Dikarya</taxon>
        <taxon>Ascomycota</taxon>
        <taxon>Pezizomycotina</taxon>
        <taxon>Eurotiomycetes</taxon>
        <taxon>Eurotiomycetidae</taxon>
        <taxon>Eurotiales</taxon>
        <taxon>Aspergillaceae</taxon>
        <taxon>Penicillium</taxon>
    </lineage>
</organism>
<name>A0A9W9MA89_9EURO</name>
<keyword evidence="4 6" id="KW-1133">Transmembrane helix</keyword>
<evidence type="ECO:0000256" key="1">
    <source>
        <dbReference type="ARBA" id="ARBA00004141"/>
    </source>
</evidence>
<dbReference type="GO" id="GO:0005743">
    <property type="term" value="C:mitochondrial inner membrane"/>
    <property type="evidence" value="ECO:0007669"/>
    <property type="project" value="TreeGrafter"/>
</dbReference>
<comment type="subcellular location">
    <subcellularLocation>
        <location evidence="1">Membrane</location>
        <topology evidence="1">Multi-pass membrane protein</topology>
    </subcellularLocation>
</comment>
<evidence type="ECO:0000256" key="6">
    <source>
        <dbReference type="SAM" id="Phobius"/>
    </source>
</evidence>
<reference evidence="7" key="1">
    <citation type="submission" date="2022-12" db="EMBL/GenBank/DDBJ databases">
        <authorList>
            <person name="Petersen C."/>
        </authorList>
    </citation>
    <scope>NUCLEOTIDE SEQUENCE</scope>
    <source>
        <strain evidence="7">IBT 15544</strain>
    </source>
</reference>
<dbReference type="Proteomes" id="UP001150904">
    <property type="component" value="Unassembled WGS sequence"/>
</dbReference>
<dbReference type="AlphaFoldDB" id="A0A9W9MA89"/>
<dbReference type="RefSeq" id="XP_058305543.1">
    <property type="nucleotide sequence ID" value="XM_058455555.1"/>
</dbReference>
<keyword evidence="8" id="KW-1185">Reference proteome</keyword>
<sequence length="255" mass="29029">MYTRAIARRERDVAPLIHSWRVYAQNQMKQLPATRQKEFKKEIQEWSEGRKIFLLEKWKVRSGYKYVNLLQVPIWLSLMEGLRAMTGNNQGLVPKLLSWFGGHNAADSVHIPVEPTLATEGALWFPDLLAGDPTGVLPVVLSATIIMNIRRGWGVTTPSAAMADLPTMQMYQAFFFRGLGYFLQCLAVSVGISAFSNELPVALMLYWITSANVATLQTYMLEKHMFMRPPIPNFQRKFVAYERPGVSDPFKQKLS</sequence>
<comment type="similarity">
    <text evidence="2">Belongs to the OXA1/ALB3/YidC family.</text>
</comment>
<dbReference type="OrthoDB" id="2148490at2759"/>
<accession>A0A9W9MA89</accession>
<dbReference type="EMBL" id="JAPQKR010000015">
    <property type="protein sequence ID" value="KAJ5195055.1"/>
    <property type="molecule type" value="Genomic_DNA"/>
</dbReference>
<evidence type="ECO:0000256" key="5">
    <source>
        <dbReference type="ARBA" id="ARBA00023136"/>
    </source>
</evidence>
<keyword evidence="5 6" id="KW-0472">Membrane</keyword>
<evidence type="ECO:0000313" key="7">
    <source>
        <dbReference type="EMBL" id="KAJ5195055.1"/>
    </source>
</evidence>
<comment type="caution">
    <text evidence="7">The sequence shown here is derived from an EMBL/GenBank/DDBJ whole genome shotgun (WGS) entry which is preliminary data.</text>
</comment>